<dbReference type="CDD" id="cd07731">
    <property type="entry name" value="ComA-like_MBL-fold"/>
    <property type="match status" value="1"/>
</dbReference>
<evidence type="ECO:0000259" key="7">
    <source>
        <dbReference type="SMART" id="SM00849"/>
    </source>
</evidence>
<sequence length="795" mass="87612">MISPLLASLCGGLFLAPFFDLPAWWPALPTFLVVVSLVARRQRLAPWLLCLALGTAAPLLYQHALNPPAESNDLRRLADGKPHILSARLLRSSRNSRGRWTFDLDQVVLHDQGNRSCRGHLRLYVDNLEQGPPPGSRVQFRSRLRRPRQFGMPGEFNYPRHLASQGIRVTGYLHDGTGLVRWADNGSRGWRQRLAGNRQAAANWLDQLLPATQAPLVKALLLGDRSDFSPQLRDRISRTGLAHLLAISGLHLGLLAWLLYQLGLFLYRRSIRLLLWQAPARVLPALLILPLTLYTFYTGEALSTWRALLMFSLAALLLLRGERQRPLDLLQLVLLCLLLVQPLAFYEPGLQLSAAGVGGILLLVPRWKRFTVCLPRPARKIIDVPLATLAATLTTAPLVGLHFHQFIPAGLVSNLFAIPLIGFVALPVGLAGLLGHLLQLPGSDQAAGLAGRLLQVTLDMGEQVSRWPLLSPSPWFPDPWQLAAGLALILAIVFFSHGRRRTGFALLAGSLLLLNPALVSPPNSLTVTAFAVGQGESLLLTRADGSRILIDGGGLRSRSFDVGERLLAPALGWLGIHRLDAVILTHPHPDHHRGLAAVLKKIPVRRFISALTSDRLPAEISAALQPPTEVVTLAPGWHQATIPAREPLRIWVPRQDAKSTNDRSLVLYQEVGNDGVLFTGDLETGGIHRLLGTLPKSRITLLKLPHHGSRHSAPKALFERINPQLALVSAGFHNSYKLPSTVVVDLYRKRGVPLLRTDLMHTVRCRSDGHSWTAQFWSRGRFSSHPPENSDRVAR</sequence>
<keyword evidence="2" id="KW-1003">Cell membrane</keyword>
<feature type="transmembrane region" description="Helical" evidence="6">
    <location>
        <begin position="415"/>
        <end position="438"/>
    </location>
</feature>
<feature type="transmembrane region" description="Helical" evidence="6">
    <location>
        <begin position="303"/>
        <end position="320"/>
    </location>
</feature>
<dbReference type="Pfam" id="PF13567">
    <property type="entry name" value="DUF4131"/>
    <property type="match status" value="1"/>
</dbReference>
<gene>
    <name evidence="8" type="ORF">B5V00_14240</name>
</gene>
<dbReference type="Pfam" id="PF00753">
    <property type="entry name" value="Lactamase_B"/>
    <property type="match status" value="1"/>
</dbReference>
<dbReference type="OrthoDB" id="9790149at2"/>
<dbReference type="Gene3D" id="3.60.15.10">
    <property type="entry name" value="Ribonuclease Z/Hydroxyacylglutathione hydrolase-like"/>
    <property type="match status" value="1"/>
</dbReference>
<name>A0A1X0XW11_9BACT</name>
<dbReference type="SMART" id="SM00849">
    <property type="entry name" value="Lactamase_B"/>
    <property type="match status" value="1"/>
</dbReference>
<comment type="caution">
    <text evidence="8">The sequence shown here is derived from an EMBL/GenBank/DDBJ whole genome shotgun (WGS) entry which is preliminary data.</text>
</comment>
<evidence type="ECO:0000256" key="5">
    <source>
        <dbReference type="ARBA" id="ARBA00023136"/>
    </source>
</evidence>
<feature type="transmembrane region" description="Helical" evidence="6">
    <location>
        <begin position="384"/>
        <end position="403"/>
    </location>
</feature>
<dbReference type="InterPro" id="IPR036866">
    <property type="entry name" value="RibonucZ/Hydroxyglut_hydro"/>
</dbReference>
<dbReference type="AlphaFoldDB" id="A0A1X0XW11"/>
<feature type="transmembrane region" description="Helical" evidence="6">
    <location>
        <begin position="479"/>
        <end position="496"/>
    </location>
</feature>
<protein>
    <submittedName>
        <fullName evidence="8">DNA internalization-related competence protein ComEC/Rec2</fullName>
    </submittedName>
</protein>
<feature type="transmembrane region" description="Helical" evidence="6">
    <location>
        <begin position="241"/>
        <end position="266"/>
    </location>
</feature>
<dbReference type="PANTHER" id="PTHR30619">
    <property type="entry name" value="DNA INTERNALIZATION/COMPETENCE PROTEIN COMEC/REC2"/>
    <property type="match status" value="1"/>
</dbReference>
<dbReference type="RefSeq" id="WP_085011489.1">
    <property type="nucleotide sequence ID" value="NZ_NAAD01000022.1"/>
</dbReference>
<feature type="transmembrane region" description="Helical" evidence="6">
    <location>
        <begin position="503"/>
        <end position="519"/>
    </location>
</feature>
<dbReference type="SUPFAM" id="SSF56281">
    <property type="entry name" value="Metallo-hydrolase/oxidoreductase"/>
    <property type="match status" value="1"/>
</dbReference>
<dbReference type="GO" id="GO:0005886">
    <property type="term" value="C:plasma membrane"/>
    <property type="evidence" value="ECO:0007669"/>
    <property type="project" value="UniProtKB-SubCell"/>
</dbReference>
<evidence type="ECO:0000313" key="9">
    <source>
        <dbReference type="Proteomes" id="UP000193136"/>
    </source>
</evidence>
<dbReference type="PANTHER" id="PTHR30619:SF1">
    <property type="entry name" value="RECOMBINATION PROTEIN 2"/>
    <property type="match status" value="1"/>
</dbReference>
<accession>A0A1X0XW11</accession>
<dbReference type="InterPro" id="IPR025405">
    <property type="entry name" value="DUF4131"/>
</dbReference>
<dbReference type="Pfam" id="PF03772">
    <property type="entry name" value="Competence"/>
    <property type="match status" value="1"/>
</dbReference>
<keyword evidence="5 6" id="KW-0472">Membrane</keyword>
<feature type="transmembrane region" description="Helical" evidence="6">
    <location>
        <begin position="23"/>
        <end position="39"/>
    </location>
</feature>
<dbReference type="GO" id="GO:0030420">
    <property type="term" value="P:establishment of competence for transformation"/>
    <property type="evidence" value="ECO:0007669"/>
    <property type="project" value="InterPro"/>
</dbReference>
<keyword evidence="3 6" id="KW-0812">Transmembrane</keyword>
<dbReference type="InterPro" id="IPR052159">
    <property type="entry name" value="Competence_DNA_uptake"/>
</dbReference>
<evidence type="ECO:0000256" key="6">
    <source>
        <dbReference type="SAM" id="Phobius"/>
    </source>
</evidence>
<dbReference type="InterPro" id="IPR001279">
    <property type="entry name" value="Metallo-B-lactamas"/>
</dbReference>
<dbReference type="STRING" id="1969733.B5V00_14240"/>
<keyword evidence="9" id="KW-1185">Reference proteome</keyword>
<organism evidence="8 9">
    <name type="scientific">Geothermobacter hydrogeniphilus</name>
    <dbReference type="NCBI Taxonomy" id="1969733"/>
    <lineage>
        <taxon>Bacteria</taxon>
        <taxon>Pseudomonadati</taxon>
        <taxon>Thermodesulfobacteriota</taxon>
        <taxon>Desulfuromonadia</taxon>
        <taxon>Desulfuromonadales</taxon>
        <taxon>Geothermobacteraceae</taxon>
        <taxon>Geothermobacter</taxon>
    </lineage>
</organism>
<comment type="subcellular location">
    <subcellularLocation>
        <location evidence="1">Cell membrane</location>
        <topology evidence="1">Multi-pass membrane protein</topology>
    </subcellularLocation>
</comment>
<feature type="transmembrane region" description="Helical" evidence="6">
    <location>
        <begin position="332"/>
        <end position="364"/>
    </location>
</feature>
<feature type="transmembrane region" description="Helical" evidence="6">
    <location>
        <begin position="44"/>
        <end position="61"/>
    </location>
</feature>
<evidence type="ECO:0000256" key="2">
    <source>
        <dbReference type="ARBA" id="ARBA00022475"/>
    </source>
</evidence>
<evidence type="ECO:0000256" key="4">
    <source>
        <dbReference type="ARBA" id="ARBA00022989"/>
    </source>
</evidence>
<feature type="transmembrane region" description="Helical" evidence="6">
    <location>
        <begin position="278"/>
        <end position="297"/>
    </location>
</feature>
<keyword evidence="4 6" id="KW-1133">Transmembrane helix</keyword>
<dbReference type="NCBIfam" id="TIGR00360">
    <property type="entry name" value="ComEC_N-term"/>
    <property type="match status" value="1"/>
</dbReference>
<reference evidence="8 9" key="1">
    <citation type="submission" date="2017-03" db="EMBL/GenBank/DDBJ databases">
        <title>Genome sequence of Geothermobacter sp. EPR-M, Deep-Sea Iron Reducer.</title>
        <authorList>
            <person name="Tully B."/>
            <person name="Savalia P."/>
            <person name="Abuyen K."/>
            <person name="Baughan C."/>
            <person name="Romero E."/>
            <person name="Ronkowski C."/>
            <person name="Torres B."/>
            <person name="Tremblay J."/>
            <person name="Trujillo A."/>
            <person name="Tyler M."/>
            <person name="Perez-Rodriguez I."/>
            <person name="Amend J."/>
        </authorList>
    </citation>
    <scope>NUCLEOTIDE SEQUENCE [LARGE SCALE GENOMIC DNA]</scope>
    <source>
        <strain evidence="8 9">EPR-M</strain>
    </source>
</reference>
<evidence type="ECO:0000256" key="1">
    <source>
        <dbReference type="ARBA" id="ARBA00004651"/>
    </source>
</evidence>
<dbReference type="Proteomes" id="UP000193136">
    <property type="component" value="Unassembled WGS sequence"/>
</dbReference>
<evidence type="ECO:0000256" key="3">
    <source>
        <dbReference type="ARBA" id="ARBA00022692"/>
    </source>
</evidence>
<dbReference type="InterPro" id="IPR004797">
    <property type="entry name" value="Competence_ComEC/Rec2"/>
</dbReference>
<dbReference type="InterPro" id="IPR035681">
    <property type="entry name" value="ComA-like_MBL"/>
</dbReference>
<dbReference type="InterPro" id="IPR004477">
    <property type="entry name" value="ComEC_N"/>
</dbReference>
<proteinExistence type="predicted"/>
<dbReference type="NCBIfam" id="TIGR00361">
    <property type="entry name" value="ComEC_Rec2"/>
    <property type="match status" value="1"/>
</dbReference>
<dbReference type="EMBL" id="NAAD01000022">
    <property type="protein sequence ID" value="ORJ57091.1"/>
    <property type="molecule type" value="Genomic_DNA"/>
</dbReference>
<evidence type="ECO:0000313" key="8">
    <source>
        <dbReference type="EMBL" id="ORJ57091.1"/>
    </source>
</evidence>
<feature type="domain" description="Metallo-beta-lactamase" evidence="7">
    <location>
        <begin position="535"/>
        <end position="732"/>
    </location>
</feature>